<dbReference type="AlphaFoldDB" id="A0A1G6WVF9"/>
<evidence type="ECO:0000313" key="2">
    <source>
        <dbReference type="EMBL" id="SDD69187.1"/>
    </source>
</evidence>
<keyword evidence="1" id="KW-0472">Membrane</keyword>
<evidence type="ECO:0000313" key="3">
    <source>
        <dbReference type="Proteomes" id="UP000199603"/>
    </source>
</evidence>
<proteinExistence type="predicted"/>
<dbReference type="EMBL" id="FNAG01000005">
    <property type="protein sequence ID" value="SDD69187.1"/>
    <property type="molecule type" value="Genomic_DNA"/>
</dbReference>
<keyword evidence="1" id="KW-0812">Transmembrane</keyword>
<name>A0A1G6WVF9_9GAMM</name>
<gene>
    <name evidence="2" type="ORF">SAMN04488509_105160</name>
</gene>
<evidence type="ECO:0000256" key="1">
    <source>
        <dbReference type="SAM" id="Phobius"/>
    </source>
</evidence>
<sequence>MKTQCCPRRLRGASLVEFCIATVFLLGPLLLLTPVIGKMVAGKQRYEQALRYAAWERTVWFETRPANAPSAPIKSAAELAQEVQARSFGRAEALIRADDRSRRRPEDAPVDHILYRPTAVALNQSPGGYRPWFEDQGNNSNAPVHARAQQTGNAIAGTAGEAEARAFEAIESATRFRVNTRSLYTTRLTADLTDVVSFSEFEEGPDNNRRPIDLRLDRHRGRERQLLLLTDGWNVAGPNHAASQARAMLSTQFLDNDRLQNAMRIVGRLPLGVTRDIGMFEFGKVDPEQVPAHRLGQYR</sequence>
<dbReference type="RefSeq" id="WP_091242406.1">
    <property type="nucleotide sequence ID" value="NZ_FNAG01000005.1"/>
</dbReference>
<protein>
    <recommendedName>
        <fullName evidence="4">TadE-like protein</fullName>
    </recommendedName>
</protein>
<evidence type="ECO:0008006" key="4">
    <source>
        <dbReference type="Google" id="ProtNLM"/>
    </source>
</evidence>
<organism evidence="2 3">
    <name type="scientific">Aquimonas voraii</name>
    <dbReference type="NCBI Taxonomy" id="265719"/>
    <lineage>
        <taxon>Bacteria</taxon>
        <taxon>Pseudomonadati</taxon>
        <taxon>Pseudomonadota</taxon>
        <taxon>Gammaproteobacteria</taxon>
        <taxon>Lysobacterales</taxon>
        <taxon>Lysobacteraceae</taxon>
        <taxon>Aquimonas</taxon>
    </lineage>
</organism>
<feature type="transmembrane region" description="Helical" evidence="1">
    <location>
        <begin position="12"/>
        <end position="36"/>
    </location>
</feature>
<reference evidence="2 3" key="1">
    <citation type="submission" date="2016-10" db="EMBL/GenBank/DDBJ databases">
        <authorList>
            <person name="de Groot N.N."/>
        </authorList>
    </citation>
    <scope>NUCLEOTIDE SEQUENCE [LARGE SCALE GENOMIC DNA]</scope>
    <source>
        <strain evidence="2 3">DSM 16957</strain>
    </source>
</reference>
<dbReference type="Proteomes" id="UP000199603">
    <property type="component" value="Unassembled WGS sequence"/>
</dbReference>
<accession>A0A1G6WVF9</accession>
<keyword evidence="1" id="KW-1133">Transmembrane helix</keyword>
<dbReference type="STRING" id="265719.SAMN04488509_105160"/>
<keyword evidence="3" id="KW-1185">Reference proteome</keyword>
<dbReference type="OrthoDB" id="6839462at2"/>